<dbReference type="GO" id="GO:0005634">
    <property type="term" value="C:nucleus"/>
    <property type="evidence" value="ECO:0007669"/>
    <property type="project" value="InterPro"/>
</dbReference>
<evidence type="ECO:0000259" key="2">
    <source>
        <dbReference type="Pfam" id="PF04037"/>
    </source>
</evidence>
<feature type="compositionally biased region" description="Polar residues" evidence="1">
    <location>
        <begin position="7"/>
        <end position="26"/>
    </location>
</feature>
<feature type="region of interest" description="Disordered" evidence="1">
    <location>
        <begin position="1"/>
        <end position="86"/>
    </location>
</feature>
<dbReference type="InterPro" id="IPR052584">
    <property type="entry name" value="U2_snRNP_Complex_Component"/>
</dbReference>
<reference evidence="3" key="1">
    <citation type="submission" date="2020-03" db="EMBL/GenBank/DDBJ databases">
        <authorList>
            <person name="Zhang R."/>
        </authorList>
    </citation>
    <scope>NUCLEOTIDE SEQUENCE</scope>
</reference>
<sequence>MTVETLPYQNGVVSNGDLASTNPNSTKKSKESERRRRRRKQKKNKPQAPDASAAAAADGDDSDAANGDGGDAKENADPQQVMEQVVIEYVPEKAELENGMDEFRNVFEKFNFLQSAGSEENDKKDESIQNADAKKKTDSDSEEEEEDNEQKEKGVSNKKKKLQRRMKIADLKQICSRPDVVEVWDATSADPKLLVFLKSYRNTVPVPRHWCQKRKFLQGSGCDNHGAQTCMCLANRTFK</sequence>
<dbReference type="EMBL" id="GILB01008042">
    <property type="protein sequence ID" value="NUU88375.1"/>
    <property type="molecule type" value="Transcribed_RNA"/>
</dbReference>
<evidence type="ECO:0000256" key="1">
    <source>
        <dbReference type="SAM" id="MobiDB-lite"/>
    </source>
</evidence>
<dbReference type="InterPro" id="IPR007180">
    <property type="entry name" value="DUF382"/>
</dbReference>
<feature type="region of interest" description="Disordered" evidence="1">
    <location>
        <begin position="117"/>
        <end position="162"/>
    </location>
</feature>
<proteinExistence type="predicted"/>
<dbReference type="AlphaFoldDB" id="A0A6M2EY29"/>
<feature type="compositionally biased region" description="Basic and acidic residues" evidence="1">
    <location>
        <begin position="120"/>
        <end position="139"/>
    </location>
</feature>
<dbReference type="PANTHER" id="PTHR12785">
    <property type="entry name" value="SPLICING FACTOR 3B"/>
    <property type="match status" value="1"/>
</dbReference>
<feature type="compositionally biased region" description="Acidic residues" evidence="1">
    <location>
        <begin position="140"/>
        <end position="149"/>
    </location>
</feature>
<feature type="compositionally biased region" description="Basic residues" evidence="1">
    <location>
        <begin position="35"/>
        <end position="45"/>
    </location>
</feature>
<organism evidence="3">
    <name type="scientific">Populus davidiana</name>
    <dbReference type="NCBI Taxonomy" id="266767"/>
    <lineage>
        <taxon>Eukaryota</taxon>
        <taxon>Viridiplantae</taxon>
        <taxon>Streptophyta</taxon>
        <taxon>Embryophyta</taxon>
        <taxon>Tracheophyta</taxon>
        <taxon>Spermatophyta</taxon>
        <taxon>Magnoliopsida</taxon>
        <taxon>eudicotyledons</taxon>
        <taxon>Gunneridae</taxon>
        <taxon>Pentapetalae</taxon>
        <taxon>rosids</taxon>
        <taxon>fabids</taxon>
        <taxon>Malpighiales</taxon>
        <taxon>Salicaceae</taxon>
        <taxon>Saliceae</taxon>
        <taxon>Populus</taxon>
    </lineage>
</organism>
<dbReference type="PANTHER" id="PTHR12785:SF6">
    <property type="entry name" value="SPLICING FACTOR 3B SUBUNIT 2"/>
    <property type="match status" value="1"/>
</dbReference>
<feature type="domain" description="DUF382" evidence="2">
    <location>
        <begin position="177"/>
        <end position="219"/>
    </location>
</feature>
<name>A0A6M2EY29_9ROSI</name>
<evidence type="ECO:0000313" key="3">
    <source>
        <dbReference type="EMBL" id="NUU88375.1"/>
    </source>
</evidence>
<accession>A0A6M2EY29</accession>
<dbReference type="Pfam" id="PF04037">
    <property type="entry name" value="DUF382"/>
    <property type="match status" value="1"/>
</dbReference>
<protein>
    <recommendedName>
        <fullName evidence="2">DUF382 domain-containing protein</fullName>
    </recommendedName>
</protein>